<reference evidence="2 3" key="1">
    <citation type="journal article" date="2012" name="PLoS Pathog.">
        <title>Diverse lifestyles and strategies of plant pathogenesis encoded in the genomes of eighteen Dothideomycetes fungi.</title>
        <authorList>
            <person name="Ohm R.A."/>
            <person name="Feau N."/>
            <person name="Henrissat B."/>
            <person name="Schoch C.L."/>
            <person name="Horwitz B.A."/>
            <person name="Barry K.W."/>
            <person name="Condon B.J."/>
            <person name="Copeland A.C."/>
            <person name="Dhillon B."/>
            <person name="Glaser F."/>
            <person name="Hesse C.N."/>
            <person name="Kosti I."/>
            <person name="LaButti K."/>
            <person name="Lindquist E.A."/>
            <person name="Lucas S."/>
            <person name="Salamov A.A."/>
            <person name="Bradshaw R.E."/>
            <person name="Ciuffetti L."/>
            <person name="Hamelin R.C."/>
            <person name="Kema G.H.J."/>
            <person name="Lawrence C."/>
            <person name="Scott J.A."/>
            <person name="Spatafora J.W."/>
            <person name="Turgeon B.G."/>
            <person name="de Wit P.J.G.M."/>
            <person name="Zhong S."/>
            <person name="Goodwin S.B."/>
            <person name="Grigoriev I.V."/>
        </authorList>
    </citation>
    <scope>NUCLEOTIDE SEQUENCE [LARGE SCALE GENOMIC DNA]</scope>
    <source>
        <strain evidence="3">28A</strain>
    </source>
</reference>
<dbReference type="HOGENOM" id="CLU_2014871_0_0_1"/>
<reference evidence="2 3" key="2">
    <citation type="journal article" date="2013" name="PLoS Genet.">
        <title>Comparative genome structure, secondary metabolite, and effector coding capacity across Cochliobolus pathogens.</title>
        <authorList>
            <person name="Condon B.J."/>
            <person name="Leng Y."/>
            <person name="Wu D."/>
            <person name="Bushley K.E."/>
            <person name="Ohm R.A."/>
            <person name="Otillar R."/>
            <person name="Martin J."/>
            <person name="Schackwitz W."/>
            <person name="Grimwood J."/>
            <person name="MohdZainudin N."/>
            <person name="Xue C."/>
            <person name="Wang R."/>
            <person name="Manning V.A."/>
            <person name="Dhillon B."/>
            <person name="Tu Z.J."/>
            <person name="Steffenson B.J."/>
            <person name="Salamov A."/>
            <person name="Sun H."/>
            <person name="Lowry S."/>
            <person name="LaButti K."/>
            <person name="Han J."/>
            <person name="Copeland A."/>
            <person name="Lindquist E."/>
            <person name="Barry K."/>
            <person name="Schmutz J."/>
            <person name="Baker S.E."/>
            <person name="Ciuffetti L.M."/>
            <person name="Grigoriev I.V."/>
            <person name="Zhong S."/>
            <person name="Turgeon B.G."/>
        </authorList>
    </citation>
    <scope>NUCLEOTIDE SEQUENCE [LARGE SCALE GENOMIC DNA]</scope>
    <source>
        <strain evidence="3">28A</strain>
    </source>
</reference>
<dbReference type="AlphaFoldDB" id="R0KIS0"/>
<accession>R0KIS0</accession>
<evidence type="ECO:0000313" key="2">
    <source>
        <dbReference type="EMBL" id="EOA87937.1"/>
    </source>
</evidence>
<dbReference type="RefSeq" id="XP_008024449.1">
    <property type="nucleotide sequence ID" value="XM_008026258.1"/>
</dbReference>
<evidence type="ECO:0000256" key="1">
    <source>
        <dbReference type="SAM" id="SignalP"/>
    </source>
</evidence>
<proteinExistence type="predicted"/>
<dbReference type="Proteomes" id="UP000016935">
    <property type="component" value="Unassembled WGS sequence"/>
</dbReference>
<keyword evidence="1" id="KW-0732">Signal</keyword>
<feature type="signal peptide" evidence="1">
    <location>
        <begin position="1"/>
        <end position="18"/>
    </location>
</feature>
<protein>
    <submittedName>
        <fullName evidence="2">Uncharacterized protein</fullName>
    </submittedName>
</protein>
<dbReference type="EMBL" id="KB908559">
    <property type="protein sequence ID" value="EOA87937.1"/>
    <property type="molecule type" value="Genomic_DNA"/>
</dbReference>
<sequence length="127" mass="12957">MLSPAVLTLLVVASTARAAATPLLLSNPMTTRQMAPDVVASVDRYAAAACTGTICNVAGSGDLLVGCNVIRDGCRASLVLNYANNGCKVTAWADEKCKNTVEAVSLVTPGECKQIGAKAIKAVSVTC</sequence>
<keyword evidence="3" id="KW-1185">Reference proteome</keyword>
<name>R0KIS0_EXST2</name>
<gene>
    <name evidence="2" type="ORF">SETTUDRAFT_160841</name>
</gene>
<evidence type="ECO:0000313" key="3">
    <source>
        <dbReference type="Proteomes" id="UP000016935"/>
    </source>
</evidence>
<dbReference type="OrthoDB" id="3679644at2759"/>
<organism evidence="2 3">
    <name type="scientific">Exserohilum turcicum (strain 28A)</name>
    <name type="common">Northern leaf blight fungus</name>
    <name type="synonym">Setosphaeria turcica</name>
    <dbReference type="NCBI Taxonomy" id="671987"/>
    <lineage>
        <taxon>Eukaryota</taxon>
        <taxon>Fungi</taxon>
        <taxon>Dikarya</taxon>
        <taxon>Ascomycota</taxon>
        <taxon>Pezizomycotina</taxon>
        <taxon>Dothideomycetes</taxon>
        <taxon>Pleosporomycetidae</taxon>
        <taxon>Pleosporales</taxon>
        <taxon>Pleosporineae</taxon>
        <taxon>Pleosporaceae</taxon>
        <taxon>Exserohilum</taxon>
    </lineage>
</organism>
<feature type="chain" id="PRO_5004354226" evidence="1">
    <location>
        <begin position="19"/>
        <end position="127"/>
    </location>
</feature>
<dbReference type="GeneID" id="19398084"/>